<evidence type="ECO:0000313" key="14">
    <source>
        <dbReference type="EMBL" id="KKG58726.1"/>
    </source>
</evidence>
<evidence type="ECO:0000313" key="64">
    <source>
        <dbReference type="Proteomes" id="UP000033933"/>
    </source>
</evidence>
<dbReference type="EMBL" id="JJPL01000134">
    <property type="protein sequence ID" value="KKG60809.1"/>
    <property type="molecule type" value="Genomic_DNA"/>
</dbReference>
<dbReference type="Proteomes" id="UP000034667">
    <property type="component" value="Unassembled WGS sequence"/>
</dbReference>
<name>A0A0F8MA22_METMZ</name>
<keyword evidence="94" id="KW-1185">Reference proteome</keyword>
<evidence type="ECO:0000313" key="104">
    <source>
        <dbReference type="Proteomes" id="UP000034820"/>
    </source>
</evidence>
<dbReference type="Proteomes" id="UP000034399">
    <property type="component" value="Unassembled WGS sequence"/>
</dbReference>
<dbReference type="Proteomes" id="UP000034188">
    <property type="component" value="Unassembled WGS sequence"/>
</dbReference>
<dbReference type="EMBL" id="JJPH01000119">
    <property type="protein sequence ID" value="KKG49126.1"/>
    <property type="molecule type" value="Genomic_DNA"/>
</dbReference>
<dbReference type="EMBL" id="JJQD01000158">
    <property type="protein sequence ID" value="KKH25360.1"/>
    <property type="molecule type" value="Genomic_DNA"/>
</dbReference>
<evidence type="ECO:0000313" key="109">
    <source>
        <dbReference type="Proteomes" id="UP000034937"/>
    </source>
</evidence>
<evidence type="ECO:0000313" key="40">
    <source>
        <dbReference type="EMBL" id="KKH47249.1"/>
    </source>
</evidence>
<dbReference type="EMBL" id="JJPC01000033">
    <property type="protein sequence ID" value="KKG36959.1"/>
    <property type="molecule type" value="Genomic_DNA"/>
</dbReference>
<evidence type="ECO:0000313" key="70">
    <source>
        <dbReference type="Proteomes" id="UP000034064"/>
    </source>
</evidence>
<dbReference type="EMBL" id="JJPD01000009">
    <property type="protein sequence ID" value="KKG46195.1"/>
    <property type="molecule type" value="Genomic_DNA"/>
</dbReference>
<dbReference type="Proteomes" id="UP000034733">
    <property type="component" value="Unassembled WGS sequence"/>
</dbReference>
<evidence type="ECO:0000313" key="11">
    <source>
        <dbReference type="EMBL" id="KKG49126.1"/>
    </source>
</evidence>
<dbReference type="Proteomes" id="UP000034387">
    <property type="component" value="Unassembled WGS sequence"/>
</dbReference>
<dbReference type="Proteomes" id="UP000034450">
    <property type="component" value="Unassembled WGS sequence"/>
</dbReference>
<dbReference type="EMBL" id="JJRB01000043">
    <property type="protein sequence ID" value="KKI04717.1"/>
    <property type="molecule type" value="Genomic_DNA"/>
</dbReference>
<evidence type="ECO:0000313" key="16">
    <source>
        <dbReference type="EMBL" id="KKG63490.1"/>
    </source>
</evidence>
<dbReference type="EMBL" id="JJQZ01000119">
    <property type="protein sequence ID" value="KKH94217.1"/>
    <property type="molecule type" value="Genomic_DNA"/>
</dbReference>
<evidence type="ECO:0000313" key="68">
    <source>
        <dbReference type="Proteomes" id="UP000034040"/>
    </source>
</evidence>
<evidence type="ECO:0000313" key="105">
    <source>
        <dbReference type="Proteomes" id="UP000034842"/>
    </source>
</evidence>
<evidence type="ECO:0000313" key="80">
    <source>
        <dbReference type="Proteomes" id="UP000034253"/>
    </source>
</evidence>
<evidence type="ECO:0000313" key="20">
    <source>
        <dbReference type="EMBL" id="KKG78058.1"/>
    </source>
</evidence>
<proteinExistence type="predicted"/>
<evidence type="ECO:0000313" key="43">
    <source>
        <dbReference type="EMBL" id="KKH58480.1"/>
    </source>
</evidence>
<evidence type="ECO:0000313" key="8">
    <source>
        <dbReference type="EMBL" id="KKG44300.1"/>
    </source>
</evidence>
<evidence type="ECO:0000313" key="41">
    <source>
        <dbReference type="EMBL" id="KKH52994.1"/>
    </source>
</evidence>
<evidence type="ECO:0000313" key="95">
    <source>
        <dbReference type="Proteomes" id="UP000034597"/>
    </source>
</evidence>
<gene>
    <name evidence="57" type="ORF">DKM28_11845</name>
    <name evidence="7" type="ORF">DU30_13215</name>
    <name evidence="1" type="ORF">DU31_10860</name>
    <name evidence="13" type="ORF">DU33_08290</name>
    <name evidence="4" type="ORF">DU34_15845</name>
    <name evidence="10" type="ORF">DU35_04360</name>
    <name evidence="11" type="ORF">DU36_17105</name>
    <name evidence="36" type="ORF">DU37_05100</name>
    <name evidence="12" type="ORF">DU38_02040</name>
    <name evidence="9" type="ORF">DU39_17070</name>
    <name evidence="2" type="ORF">DU40_08885</name>
    <name evidence="8" type="ORF">DU41_17670</name>
    <name evidence="29" type="ORF">DU42_03145</name>
    <name evidence="20" type="ORF">DU43_04290</name>
    <name evidence="31" type="ORF">DU44_08235</name>
    <name evidence="14" type="ORF">DU45_07900</name>
    <name evidence="17" type="ORF">DU46_00885</name>
    <name evidence="3" type="ORF">DU47_13115</name>
    <name evidence="33" type="ORF">DU48_04900</name>
    <name evidence="6" type="ORF">DU49_04000</name>
    <name evidence="37" type="ORF">DU50_11895</name>
    <name evidence="30" type="ORF">DU51_18830</name>
    <name evidence="5" type="ORF">DU52_10380</name>
    <name evidence="38" type="ORF">DU54_05190</name>
    <name evidence="19" type="ORF">DU55_08485</name>
    <name evidence="27" type="ORF">DU56_07460</name>
    <name evidence="23" type="ORF">DU57_05330</name>
    <name evidence="34" type="ORF">DU58_02475</name>
    <name evidence="22" type="ORF">DU59_10420</name>
    <name evidence="35" type="ORF">DU60_17055</name>
    <name evidence="21" type="ORF">DU61_04605</name>
    <name evidence="28" type="ORF">DU62_17780</name>
    <name evidence="18" type="ORF">DU63_14565</name>
    <name evidence="16" type="ORF">DU64_12340</name>
    <name evidence="32" type="ORF">DU65_08730</name>
    <name evidence="25" type="ORF">DU66_07835</name>
    <name evidence="15" type="ORF">DU67_14290</name>
    <name evidence="26" type="ORF">DU68_04490</name>
    <name evidence="24" type="ORF">DU69_14125</name>
    <name evidence="39" type="ORF">DU71_07205</name>
    <name evidence="41" type="ORF">DU72_00970</name>
    <name evidence="46" type="ORF">DU73_19575</name>
    <name evidence="43" type="ORF">DU74_06390</name>
    <name evidence="44" type="ORF">DU75_06975</name>
    <name evidence="42" type="ORF">DU76_06360</name>
    <name evidence="47" type="ORF">DU77_07150</name>
    <name evidence="49" type="ORF">DU78_12805</name>
    <name evidence="53" type="ORF">DU79_08890</name>
    <name evidence="52" type="ORF">DU80_16760</name>
    <name evidence="56" type="ORF">DU81_05725</name>
    <name evidence="50" type="ORF">DU82_05725</name>
    <name evidence="55" type="ORF">DU83_06505</name>
    <name evidence="54" type="ORF">DU84_07070</name>
    <name evidence="40" type="ORF">DU85_11595</name>
    <name evidence="48" type="ORF">DU86_08240</name>
    <name evidence="45" type="ORF">DU87_12860</name>
    <name evidence="51" type="ORF">DU88_18075</name>
</gene>
<evidence type="ECO:0000313" key="28">
    <source>
        <dbReference type="EMBL" id="KKH06409.1"/>
    </source>
</evidence>
<evidence type="ECO:0000313" key="32">
    <source>
        <dbReference type="EMBL" id="KKH22005.1"/>
    </source>
</evidence>
<evidence type="ECO:0000313" key="99">
    <source>
        <dbReference type="Proteomes" id="UP000034672"/>
    </source>
</evidence>
<evidence type="ECO:0000313" key="15">
    <source>
        <dbReference type="EMBL" id="KKG60809.1"/>
    </source>
</evidence>
<dbReference type="EMBL" id="JJOR01000121">
    <property type="protein sequence ID" value="KKG01795.1"/>
    <property type="molecule type" value="Genomic_DNA"/>
</dbReference>
<dbReference type="EMBL" id="JJPX01000128">
    <property type="protein sequence ID" value="KKH07804.1"/>
    <property type="molecule type" value="Genomic_DNA"/>
</dbReference>
<evidence type="ECO:0000313" key="97">
    <source>
        <dbReference type="Proteomes" id="UP000034667"/>
    </source>
</evidence>
<evidence type="ECO:0000313" key="65">
    <source>
        <dbReference type="Proteomes" id="UP000033987"/>
    </source>
</evidence>
<evidence type="ECO:0000313" key="52">
    <source>
        <dbReference type="EMBL" id="KKH88678.1"/>
    </source>
</evidence>
<dbReference type="Proteomes" id="UP000034298">
    <property type="component" value="Unassembled WGS sequence"/>
</dbReference>
<evidence type="ECO:0000313" key="44">
    <source>
        <dbReference type="EMBL" id="KKH58890.1"/>
    </source>
</evidence>
<evidence type="ECO:0000313" key="47">
    <source>
        <dbReference type="EMBL" id="KKH77114.1"/>
    </source>
</evidence>
<dbReference type="EMBL" id="JJPI01000048">
    <property type="protein sequence ID" value="KKG55864.1"/>
    <property type="molecule type" value="Genomic_DNA"/>
</dbReference>
<dbReference type="Proteomes" id="UP000034668">
    <property type="component" value="Unassembled WGS sequence"/>
</dbReference>
<evidence type="ECO:0000313" key="57">
    <source>
        <dbReference type="EMBL" id="QCR16602.1"/>
    </source>
</evidence>
<evidence type="ECO:0000313" key="26">
    <source>
        <dbReference type="EMBL" id="KKH02981.1"/>
    </source>
</evidence>
<dbReference type="EMBL" id="JJQE01000021">
    <property type="protein sequence ID" value="KKH31999.1"/>
    <property type="molecule type" value="Genomic_DNA"/>
</dbReference>
<dbReference type="Proteomes" id="UP000034925">
    <property type="component" value="Unassembled WGS sequence"/>
</dbReference>
<evidence type="ECO:0000313" key="46">
    <source>
        <dbReference type="EMBL" id="KKH69808.1"/>
    </source>
</evidence>
<dbReference type="EMBL" id="JJPZ01000158">
    <property type="protein sequence ID" value="KKH06409.1"/>
    <property type="molecule type" value="Genomic_DNA"/>
</dbReference>
<dbReference type="Proteomes" id="UP000034872">
    <property type="component" value="Unassembled WGS sequence"/>
</dbReference>
<evidence type="ECO:0000313" key="92">
    <source>
        <dbReference type="Proteomes" id="UP000034566"/>
    </source>
</evidence>
<dbReference type="Proteomes" id="UP000300067">
    <property type="component" value="Chromosome"/>
</dbReference>
<evidence type="ECO:0000313" key="67">
    <source>
        <dbReference type="Proteomes" id="UP000034021"/>
    </source>
</evidence>
<dbReference type="EMBL" id="JJQT01000078">
    <property type="protein sequence ID" value="KKH80186.1"/>
    <property type="molecule type" value="Genomic_DNA"/>
</dbReference>
<evidence type="ECO:0000313" key="54">
    <source>
        <dbReference type="EMBL" id="KKH94217.1"/>
    </source>
</evidence>
<dbReference type="EMBL" id="JJPS01000192">
    <property type="protein sequence ID" value="KKG86324.1"/>
    <property type="molecule type" value="Genomic_DNA"/>
</dbReference>
<evidence type="ECO:0000313" key="12">
    <source>
        <dbReference type="EMBL" id="KKG52194.1"/>
    </source>
</evidence>
<dbReference type="Proteomes" id="UP000034409">
    <property type="component" value="Unassembled WGS sequence"/>
</dbReference>
<evidence type="ECO:0000313" key="33">
    <source>
        <dbReference type="EMBL" id="KKH22562.1"/>
    </source>
</evidence>
<dbReference type="EMBL" id="JJQB01000029">
    <property type="protein sequence ID" value="KKH22562.1"/>
    <property type="molecule type" value="Genomic_DNA"/>
</dbReference>
<evidence type="ECO:0000313" key="88">
    <source>
        <dbReference type="Proteomes" id="UP000034424"/>
    </source>
</evidence>
<evidence type="ECO:0000313" key="106">
    <source>
        <dbReference type="Proteomes" id="UP000034872"/>
    </source>
</evidence>
<dbReference type="EMBL" id="JJQW01000097">
    <property type="protein sequence ID" value="KKH86264.1"/>
    <property type="molecule type" value="Genomic_DNA"/>
</dbReference>
<dbReference type="EMBL" id="JJQX01000133">
    <property type="protein sequence ID" value="KKH94003.1"/>
    <property type="molecule type" value="Genomic_DNA"/>
</dbReference>
<dbReference type="EMBL" id="JJPM01000082">
    <property type="protein sequence ID" value="KKG78058.1"/>
    <property type="molecule type" value="Genomic_DNA"/>
</dbReference>
<evidence type="ECO:0000313" key="79">
    <source>
        <dbReference type="Proteomes" id="UP000034243"/>
    </source>
</evidence>
<dbReference type="Proteomes" id="UP000034001">
    <property type="component" value="Unassembled WGS sequence"/>
</dbReference>
<dbReference type="Proteomes" id="UP000034259">
    <property type="component" value="Unassembled WGS sequence"/>
</dbReference>
<evidence type="ECO:0000313" key="48">
    <source>
        <dbReference type="EMBL" id="KKH77592.1"/>
    </source>
</evidence>
<dbReference type="Proteomes" id="UP000033864">
    <property type="component" value="Unassembled WGS sequence"/>
</dbReference>
<dbReference type="Proteomes" id="UP000034243">
    <property type="component" value="Unassembled WGS sequence"/>
</dbReference>
<dbReference type="Proteomes" id="UP000033835">
    <property type="component" value="Unassembled WGS sequence"/>
</dbReference>
<evidence type="ECO:0000313" key="23">
    <source>
        <dbReference type="EMBL" id="KKG86463.1"/>
    </source>
</evidence>
<dbReference type="EMBL" id="JJPT01000121">
    <property type="protein sequence ID" value="KKG89317.1"/>
    <property type="molecule type" value="Genomic_DNA"/>
</dbReference>
<dbReference type="EMBL" id="JJPW01000012">
    <property type="protein sequence ID" value="KKH03603.1"/>
    <property type="molecule type" value="Genomic_DNA"/>
</dbReference>
<evidence type="ECO:0000313" key="85">
    <source>
        <dbReference type="Proteomes" id="UP000034387"/>
    </source>
</evidence>
<dbReference type="EMBL" id="JJQO01000335">
    <property type="protein sequence ID" value="KKH58890.1"/>
    <property type="molecule type" value="Genomic_DNA"/>
</dbReference>
<dbReference type="EMBL" id="JJPA01000208">
    <property type="protein sequence ID" value="KKG28284.1"/>
    <property type="molecule type" value="Genomic_DNA"/>
</dbReference>
<evidence type="ECO:0000313" key="59">
    <source>
        <dbReference type="Proteomes" id="UP000033835"/>
    </source>
</evidence>
<dbReference type="EMBL" id="JJPE01000075">
    <property type="protein sequence ID" value="KKG44300.1"/>
    <property type="molecule type" value="Genomic_DNA"/>
</dbReference>
<dbReference type="EMBL" id="JJQV01000085">
    <property type="protein sequence ID" value="KKH82782.1"/>
    <property type="molecule type" value="Genomic_DNA"/>
</dbReference>
<dbReference type="EMBL" id="JJPR01000090">
    <property type="protein sequence ID" value="KKG86463.1"/>
    <property type="molecule type" value="Genomic_DNA"/>
</dbReference>
<dbReference type="EMBL" id="JJPP01000137">
    <property type="protein sequence ID" value="KKG77059.1"/>
    <property type="molecule type" value="Genomic_DNA"/>
</dbReference>
<evidence type="ECO:0000313" key="89">
    <source>
        <dbReference type="Proteomes" id="UP000034450"/>
    </source>
</evidence>
<dbReference type="RefSeq" id="WP_048037413.1">
    <property type="nucleotide sequence ID" value="NZ_CP029709.1"/>
</dbReference>
<reference evidence="57 112" key="2">
    <citation type="submission" date="2018-05" db="EMBL/GenBank/DDBJ databases">
        <title>Methanosarcina gilichinskyana sp. nov., a novel methanogenic archaeon isolated from Holocene permafrost, North East Russia.</title>
        <authorList>
            <person name="Oshurkova V."/>
            <person name="Meer M."/>
            <person name="Bochkareva O."/>
            <person name="Shcherbakova V."/>
        </authorList>
    </citation>
    <scope>NUCLEOTIDE SEQUENCE [LARGE SCALE GENOMIC DNA]</scope>
    <source>
        <strain evidence="57 112">JL01</strain>
    </source>
</reference>
<accession>A0A0F8MA22</accession>
<evidence type="ECO:0000313" key="36">
    <source>
        <dbReference type="EMBL" id="KKH33133.1"/>
    </source>
</evidence>
<dbReference type="Proteomes" id="UP000034152">
    <property type="component" value="Unassembled WGS sequence"/>
</dbReference>
<evidence type="ECO:0000313" key="25">
    <source>
        <dbReference type="EMBL" id="KKH00744.1"/>
    </source>
</evidence>
<dbReference type="EMBL" id="JJQU01000057">
    <property type="protein sequence ID" value="KKH88678.1"/>
    <property type="molecule type" value="Genomic_DNA"/>
</dbReference>
<evidence type="ECO:0000313" key="18">
    <source>
        <dbReference type="EMBL" id="KKG76574.1"/>
    </source>
</evidence>
<evidence type="ECO:0000313" key="103">
    <source>
        <dbReference type="Proteomes" id="UP000034817"/>
    </source>
</evidence>
<evidence type="ECO:0000313" key="111">
    <source>
        <dbReference type="Proteomes" id="UP000034950"/>
    </source>
</evidence>
<dbReference type="Proteomes" id="UP000034597">
    <property type="component" value="Unassembled WGS sequence"/>
</dbReference>
<dbReference type="EMBL" id="JJQI01000053">
    <property type="protein sequence ID" value="KKH40085.1"/>
    <property type="molecule type" value="Genomic_DNA"/>
</dbReference>
<evidence type="ECO:0000313" key="87">
    <source>
        <dbReference type="Proteomes" id="UP000034409"/>
    </source>
</evidence>
<evidence type="ECO:0000313" key="71">
    <source>
        <dbReference type="Proteomes" id="UP000034074"/>
    </source>
</evidence>
<evidence type="ECO:0000313" key="5">
    <source>
        <dbReference type="EMBL" id="KKG28284.1"/>
    </source>
</evidence>
<dbReference type="Proteomes" id="UP000034021">
    <property type="component" value="Unassembled WGS sequence"/>
</dbReference>
<evidence type="ECO:0000313" key="42">
    <source>
        <dbReference type="EMBL" id="KKH55565.1"/>
    </source>
</evidence>
<dbReference type="EMBL" id="JJQQ01000171">
    <property type="protein sequence ID" value="KKH63567.1"/>
    <property type="molecule type" value="Genomic_DNA"/>
</dbReference>
<evidence type="ECO:0000313" key="21">
    <source>
        <dbReference type="EMBL" id="KKG80843.1"/>
    </source>
</evidence>
<dbReference type="Proteomes" id="UP000033885">
    <property type="component" value="Unassembled WGS sequence"/>
</dbReference>
<dbReference type="Proteomes" id="UP000034566">
    <property type="component" value="Unassembled WGS sequence"/>
</dbReference>
<dbReference type="EMBL" id="JJQP01000043">
    <property type="protein sequence ID" value="KKH69808.1"/>
    <property type="molecule type" value="Genomic_DNA"/>
</dbReference>
<dbReference type="Proteomes" id="UP000034578">
    <property type="component" value="Unassembled WGS sequence"/>
</dbReference>
<evidence type="ECO:0000313" key="31">
    <source>
        <dbReference type="EMBL" id="KKH13485.1"/>
    </source>
</evidence>
<dbReference type="EMBL" id="JJOU01000140">
    <property type="protein sequence ID" value="KKG12417.1"/>
    <property type="molecule type" value="Genomic_DNA"/>
</dbReference>
<evidence type="ECO:0000313" key="55">
    <source>
        <dbReference type="EMBL" id="KKI04717.1"/>
    </source>
</evidence>
<evidence type="ECO:0000313" key="83">
    <source>
        <dbReference type="Proteomes" id="UP000034298"/>
    </source>
</evidence>
<evidence type="ECO:0000313" key="75">
    <source>
        <dbReference type="Proteomes" id="UP000034188"/>
    </source>
</evidence>
<evidence type="ECO:0000313" key="107">
    <source>
        <dbReference type="Proteomes" id="UP000034921"/>
    </source>
</evidence>
<evidence type="ECO:0000313" key="27">
    <source>
        <dbReference type="EMBL" id="KKH03603.1"/>
    </source>
</evidence>
<dbReference type="Proteomes" id="UP000034227">
    <property type="component" value="Unassembled WGS sequence"/>
</dbReference>
<evidence type="ECO:0000313" key="7">
    <source>
        <dbReference type="EMBL" id="KKG36959.1"/>
    </source>
</evidence>
<dbReference type="GeneID" id="24850870"/>
<evidence type="ECO:0000313" key="39">
    <source>
        <dbReference type="EMBL" id="KKH40085.1"/>
    </source>
</evidence>
<evidence type="ECO:0000313" key="58">
    <source>
        <dbReference type="Proteomes" id="UP000033814"/>
    </source>
</evidence>
<evidence type="ECO:0000313" key="60">
    <source>
        <dbReference type="Proteomes" id="UP000033864"/>
    </source>
</evidence>
<evidence type="ECO:0000313" key="101">
    <source>
        <dbReference type="Proteomes" id="UP000034733"/>
    </source>
</evidence>
<dbReference type="Proteomes" id="UP000034040">
    <property type="component" value="Unassembled WGS sequence"/>
</dbReference>
<dbReference type="Proteomes" id="UP000034064">
    <property type="component" value="Unassembled WGS sequence"/>
</dbReference>
<dbReference type="Proteomes" id="UP000034921">
    <property type="component" value="Unassembled WGS sequence"/>
</dbReference>
<dbReference type="EMBL" id="JJPO01000010">
    <property type="protein sequence ID" value="KKG76574.1"/>
    <property type="molecule type" value="Genomic_DNA"/>
</dbReference>
<evidence type="ECO:0000313" key="3">
    <source>
        <dbReference type="EMBL" id="KKG06181.1"/>
    </source>
</evidence>
<dbReference type="AlphaFoldDB" id="A0A0F8MA22"/>
<dbReference type="EMBL" id="JJPF01000027">
    <property type="protein sequence ID" value="KKG45339.1"/>
    <property type="molecule type" value="Genomic_DNA"/>
</dbReference>
<evidence type="ECO:0000313" key="49">
    <source>
        <dbReference type="EMBL" id="KKH80186.1"/>
    </source>
</evidence>
<dbReference type="EMBL" id="JJRA01000044">
    <property type="protein sequence ID" value="KKI05022.1"/>
    <property type="molecule type" value="Genomic_DNA"/>
</dbReference>
<evidence type="ECO:0000313" key="81">
    <source>
        <dbReference type="Proteomes" id="UP000034259"/>
    </source>
</evidence>
<dbReference type="EMBL" id="JJQH01000158">
    <property type="protein sequence ID" value="KKH36346.1"/>
    <property type="molecule type" value="Genomic_DNA"/>
</dbReference>
<evidence type="ECO:0000313" key="1">
    <source>
        <dbReference type="EMBL" id="KKG01795.1"/>
    </source>
</evidence>
<evidence type="ECO:0000313" key="45">
    <source>
        <dbReference type="EMBL" id="KKH63567.1"/>
    </source>
</evidence>
<evidence type="ECO:0000313" key="93">
    <source>
        <dbReference type="Proteomes" id="UP000034577"/>
    </source>
</evidence>
<evidence type="ECO:0000313" key="69">
    <source>
        <dbReference type="Proteomes" id="UP000034047"/>
    </source>
</evidence>
<dbReference type="EMBL" id="JJPB01000086">
    <property type="protein sequence ID" value="KKG31005.1"/>
    <property type="molecule type" value="Genomic_DNA"/>
</dbReference>
<dbReference type="Proteomes" id="UP000034338">
    <property type="component" value="Unassembled WGS sequence"/>
</dbReference>
<dbReference type="Proteomes" id="UP000034424">
    <property type="component" value="Unassembled WGS sequence"/>
</dbReference>
<dbReference type="EMBL" id="JJPY01000064">
    <property type="protein sequence ID" value="KKH08778.1"/>
    <property type="molecule type" value="Genomic_DNA"/>
</dbReference>
<evidence type="ECO:0000313" key="53">
    <source>
        <dbReference type="EMBL" id="KKH94003.1"/>
    </source>
</evidence>
<dbReference type="Proteomes" id="UP000034074">
    <property type="component" value="Unassembled WGS sequence"/>
</dbReference>
<evidence type="ECO:0000313" key="94">
    <source>
        <dbReference type="Proteomes" id="UP000034578"/>
    </source>
</evidence>
<evidence type="ECO:0000313" key="96">
    <source>
        <dbReference type="Proteomes" id="UP000034657"/>
    </source>
</evidence>
<dbReference type="Proteomes" id="UP000034672">
    <property type="component" value="Unassembled WGS sequence"/>
</dbReference>
<evidence type="ECO:0000313" key="50">
    <source>
        <dbReference type="EMBL" id="KKH82782.1"/>
    </source>
</evidence>
<dbReference type="Proteomes" id="UP000034657">
    <property type="component" value="Unassembled WGS sequence"/>
</dbReference>
<evidence type="ECO:0000313" key="10">
    <source>
        <dbReference type="EMBL" id="KKG46195.1"/>
    </source>
</evidence>
<dbReference type="EMBL" id="JJQR01000035">
    <property type="protein sequence ID" value="KKH77592.1"/>
    <property type="molecule type" value="Genomic_DNA"/>
</dbReference>
<dbReference type="EMBL" id="JJQA01000117">
    <property type="protein sequence ID" value="KKH13485.1"/>
    <property type="molecule type" value="Genomic_DNA"/>
</dbReference>
<evidence type="ECO:0000313" key="37">
    <source>
        <dbReference type="EMBL" id="KKH36346.1"/>
    </source>
</evidence>
<dbReference type="Proteomes" id="UP000034577">
    <property type="component" value="Unassembled WGS sequence"/>
</dbReference>
<evidence type="ECO:0000313" key="76">
    <source>
        <dbReference type="Proteomes" id="UP000034195"/>
    </source>
</evidence>
<dbReference type="Proteomes" id="UP000034253">
    <property type="component" value="Unassembled WGS sequence"/>
</dbReference>
<dbReference type="Proteomes" id="UP000034944">
    <property type="component" value="Unassembled WGS sequence"/>
</dbReference>
<evidence type="ECO:0000313" key="34">
    <source>
        <dbReference type="EMBL" id="KKH25360.1"/>
    </source>
</evidence>
<evidence type="ECO:0000313" key="13">
    <source>
        <dbReference type="EMBL" id="KKG55864.1"/>
    </source>
</evidence>
<evidence type="ECO:0000313" key="62">
    <source>
        <dbReference type="Proteomes" id="UP000033885"/>
    </source>
</evidence>
<reference evidence="58 59" key="1">
    <citation type="journal article" date="2015" name="ISME J.">
        <title>Genomic and phenotypic differentiation among Methanosarcina mazei populations from Columbia River sediment.</title>
        <authorList>
            <person name="Youngblut N.D."/>
            <person name="Wirth J.S."/>
            <person name="Henriksen J.R."/>
            <person name="Smith M."/>
            <person name="Simon H."/>
            <person name="Metcalf W.W."/>
            <person name="Whitaker R.J."/>
        </authorList>
    </citation>
    <scope>NUCLEOTIDE SEQUENCE [LARGE SCALE GENOMIC DNA]</scope>
    <source>
        <strain evidence="31 70">1.F.A.1A.3</strain>
        <strain evidence="33 101">1.F.A.1B.3</strain>
        <strain evidence="32 65">1.F.A.1B.4</strain>
        <strain evidence="34 77">1.F.A.2.8</strain>
        <strain evidence="35 107">1.F.M.0.5</strain>
        <strain evidence="36 84">1.H.A.0.1</strain>
        <strain evidence="38 102">1.H.A.1A.1</strain>
        <strain evidence="37 67">1.H.A.1A.3</strain>
        <strain evidence="39 99">1.H.A.1A.4</strain>
        <strain evidence="40 60">1.H.A.1A.6</strain>
        <strain evidence="41 81">1.H.A.2.1</strain>
        <strain evidence="42 78">1.H.A.2.3</strain>
        <strain evidence="43 89">1.H.A.2.6</strain>
        <strain evidence="44 100">1.H.A.2.7</strain>
        <strain evidence="46">1.H.A.2.8</strain>
        <strain evidence="45 64">1.H.M.0.1</strain>
        <strain evidence="48 108">1.H.M.1A.1</strain>
        <strain evidence="47 68">1.H.M.1A.2</strain>
        <strain evidence="49 105">1.H.M.1A.3</strain>
        <strain evidence="52 74">1.H.M.2.1</strain>
        <strain evidence="50 58">1.H.M.2.2</strain>
        <strain evidence="51 109">1.H.M.2.3</strain>
        <strain evidence="53 98">1.H.M.2.4</strain>
        <strain evidence="54 106">1.H.T.2.1</strain>
        <strain evidence="56 62">1.H.T.2.3</strain>
        <strain evidence="55 91">1.H.T.2.5</strain>
        <strain evidence="1 72">2.F.A.2.3</strain>
        <strain evidence="3 94">2.F.A.2.4</strain>
        <strain evidence="2 95">2.F.T.0.2</strain>
        <strain evidence="4 69">2.F.T.2.6</strain>
        <strain evidence="5 86">3.F.A.1A.1</strain>
        <strain evidence="6 61">3.F.A.1A.3</strain>
        <strain evidence="7 83">3.F.A.1B.1</strain>
        <strain evidence="10 93">3.F.A.2.12</strain>
        <strain evidence="8 97">3.F.A.2.3</strain>
        <strain evidence="9 73">3.F.A.2.5</strain>
        <strain evidence="12 76">3.F.A.2.6</strain>
        <strain evidence="11 79">3.F.A.2.7</strain>
        <strain evidence="13 75">3.F.T.1A.1</strain>
        <strain evidence="16 82">3.F.T.1A.2</strain>
        <strain evidence="14 92">3.F.T.1A.4</strain>
        <strain evidence="15 88">3.F.T.2.1</strain>
        <strain evidence="20">3.H.A.1A.1</strain>
        <strain evidence="17 71">3.H.A.1A.2</strain>
        <strain evidence="18 66">3.H.A.2.1</strain>
        <strain evidence="19 103">3.H.A.2.4</strain>
        <strain evidence="21 63">3.H.A.2.5</strain>
        <strain evidence="23 111">3.H.A.2.6</strain>
        <strain evidence="22 87">3.H.A.2.8</strain>
        <strain evidence="24 96">3.H.M.1A.1</strain>
        <strain evidence="25 90">3.H.M.1B.1</strain>
        <strain evidence="26 59">3.H.M.1B.2</strain>
        <strain evidence="27 80">3.H.M.1B.5</strain>
        <strain evidence="29 85">3.H.M.2.7</strain>
        <strain evidence="30 104">3.H.T.1A.1</strain>
        <strain evidence="28 110">3.H.T.1A.2</strain>
    </source>
</reference>
<evidence type="ECO:0000313" key="102">
    <source>
        <dbReference type="Proteomes" id="UP000034758"/>
    </source>
</evidence>
<dbReference type="EMBL" id="JJPN01000144">
    <property type="protein sequence ID" value="KKG68970.1"/>
    <property type="molecule type" value="Genomic_DNA"/>
</dbReference>
<dbReference type="Proteomes" id="UP000034817">
    <property type="component" value="Unassembled WGS sequence"/>
</dbReference>
<dbReference type="EMBL" id="JJPV01000021">
    <property type="protein sequence ID" value="KKH02981.1"/>
    <property type="molecule type" value="Genomic_DNA"/>
</dbReference>
<evidence type="ECO:0000313" key="63">
    <source>
        <dbReference type="Proteomes" id="UP000033889"/>
    </source>
</evidence>
<evidence type="ECO:0000313" key="61">
    <source>
        <dbReference type="Proteomes" id="UP000033878"/>
    </source>
</evidence>
<evidence type="ECO:0000313" key="110">
    <source>
        <dbReference type="Proteomes" id="UP000034944"/>
    </source>
</evidence>
<dbReference type="Proteomes" id="UP000034151">
    <property type="component" value="Unassembled WGS sequence"/>
</dbReference>
<dbReference type="Proteomes" id="UP000034937">
    <property type="component" value="Unassembled WGS sequence"/>
</dbReference>
<evidence type="ECO:0000313" key="66">
    <source>
        <dbReference type="Proteomes" id="UP000034001"/>
    </source>
</evidence>
<evidence type="ECO:0000313" key="100">
    <source>
        <dbReference type="Proteomes" id="UP000034692"/>
    </source>
</evidence>
<dbReference type="EMBL" id="JJPG01000079">
    <property type="protein sequence ID" value="KKG52194.1"/>
    <property type="molecule type" value="Genomic_DNA"/>
</dbReference>
<evidence type="ECO:0000313" key="19">
    <source>
        <dbReference type="EMBL" id="KKG77059.1"/>
    </source>
</evidence>
<dbReference type="Proteomes" id="UP000034468">
    <property type="component" value="Unassembled WGS sequence"/>
</dbReference>
<dbReference type="EMBL" id="JJQN01000116">
    <property type="protein sequence ID" value="KKH58480.1"/>
    <property type="molecule type" value="Genomic_DNA"/>
</dbReference>
<dbReference type="Proteomes" id="UP000033987">
    <property type="component" value="Unassembled WGS sequence"/>
</dbReference>
<evidence type="ECO:0000313" key="51">
    <source>
        <dbReference type="EMBL" id="KKH86264.1"/>
    </source>
</evidence>
<organism evidence="34 77">
    <name type="scientific">Methanosarcina mazei</name>
    <name type="common">Methanosarcina frisia</name>
    <dbReference type="NCBI Taxonomy" id="2209"/>
    <lineage>
        <taxon>Archaea</taxon>
        <taxon>Methanobacteriati</taxon>
        <taxon>Methanobacteriota</taxon>
        <taxon>Stenosarchaea group</taxon>
        <taxon>Methanomicrobia</taxon>
        <taxon>Methanosarcinales</taxon>
        <taxon>Methanosarcinaceae</taxon>
        <taxon>Methanosarcina</taxon>
    </lineage>
</organism>
<evidence type="ECO:0000313" key="82">
    <source>
        <dbReference type="Proteomes" id="UP000034279"/>
    </source>
</evidence>
<dbReference type="EMBL" id="JJPJ01000053">
    <property type="protein sequence ID" value="KKG63490.1"/>
    <property type="molecule type" value="Genomic_DNA"/>
</dbReference>
<dbReference type="EMBL" id="JJQF01000036">
    <property type="protein sequence ID" value="KKH33133.1"/>
    <property type="molecule type" value="Genomic_DNA"/>
</dbReference>
<dbReference type="EMBL" id="JJOT01000020">
    <property type="protein sequence ID" value="KKG05592.1"/>
    <property type="molecule type" value="Genomic_DNA"/>
</dbReference>
<dbReference type="Proteomes" id="UP000034279">
    <property type="component" value="Unassembled WGS sequence"/>
</dbReference>
<dbReference type="Proteomes" id="UP000033814">
    <property type="component" value="Unassembled WGS sequence"/>
</dbReference>
<dbReference type="Proteomes" id="UP000034547">
    <property type="component" value="Unassembled WGS sequence"/>
</dbReference>
<sequence length="61" mass="7001">MAALVIAVYLAVIFFALTQKAKKYSKKVKMSMPENLAGNQYYETYMILLQPLQTGFCFSFH</sequence>
<dbReference type="EMBL" id="JJOS01000012">
    <property type="protein sequence ID" value="KKG06181.1"/>
    <property type="molecule type" value="Genomic_DNA"/>
</dbReference>
<dbReference type="EMBL" id="JJPQ01000103">
    <property type="protein sequence ID" value="KKG80843.1"/>
    <property type="molecule type" value="Genomic_DNA"/>
</dbReference>
<evidence type="ECO:0000313" key="90">
    <source>
        <dbReference type="Proteomes" id="UP000034468"/>
    </source>
</evidence>
<evidence type="ECO:0000313" key="30">
    <source>
        <dbReference type="EMBL" id="KKH08778.1"/>
    </source>
</evidence>
<evidence type="ECO:0000313" key="84">
    <source>
        <dbReference type="Proteomes" id="UP000034338"/>
    </source>
</evidence>
<evidence type="ECO:0000313" key="38">
    <source>
        <dbReference type="EMBL" id="KKH37055.1"/>
    </source>
</evidence>
<dbReference type="Proteomes" id="UP000034692">
    <property type="component" value="Unassembled WGS sequence"/>
</dbReference>
<evidence type="ECO:0000313" key="98">
    <source>
        <dbReference type="Proteomes" id="UP000034668"/>
    </source>
</evidence>
<dbReference type="Proteomes" id="UP000034142">
    <property type="component" value="Unassembled WGS sequence"/>
</dbReference>
<dbReference type="EMBL" id="CP029709">
    <property type="protein sequence ID" value="QCR16602.1"/>
    <property type="molecule type" value="Genomic_DNA"/>
</dbReference>
<dbReference type="Proteomes" id="UP000034820">
    <property type="component" value="Unassembled WGS sequence"/>
</dbReference>
<dbReference type="Proteomes" id="UP000034195">
    <property type="component" value="Unassembled WGS sequence"/>
</dbReference>
<evidence type="ECO:0000313" key="4">
    <source>
        <dbReference type="EMBL" id="KKG12417.1"/>
    </source>
</evidence>
<dbReference type="EMBL" id="JJQG01000109">
    <property type="protein sequence ID" value="KKH37055.1"/>
    <property type="molecule type" value="Genomic_DNA"/>
</dbReference>
<dbReference type="Proteomes" id="UP000033889">
    <property type="component" value="Unassembled WGS sequence"/>
</dbReference>
<evidence type="ECO:0000313" key="91">
    <source>
        <dbReference type="Proteomes" id="UP000034547"/>
    </source>
</evidence>
<evidence type="ECO:0000313" key="86">
    <source>
        <dbReference type="Proteomes" id="UP000034399"/>
    </source>
</evidence>
<evidence type="ECO:0000313" key="2">
    <source>
        <dbReference type="EMBL" id="KKG05592.1"/>
    </source>
</evidence>
<dbReference type="EMBL" id="JJPK01000113">
    <property type="protein sequence ID" value="KKG58726.1"/>
    <property type="molecule type" value="Genomic_DNA"/>
</dbReference>
<dbReference type="Proteomes" id="UP000034950">
    <property type="component" value="Unassembled WGS sequence"/>
</dbReference>
<dbReference type="EMBL" id="JJQS01000036">
    <property type="protein sequence ID" value="KKH77114.1"/>
    <property type="molecule type" value="Genomic_DNA"/>
</dbReference>
<dbReference type="Proteomes" id="UP000034758">
    <property type="component" value="Unassembled WGS sequence"/>
</dbReference>
<protein>
    <submittedName>
        <fullName evidence="34">Uncharacterized protein</fullName>
    </submittedName>
</protein>
<dbReference type="Proteomes" id="UP000033933">
    <property type="component" value="Unassembled WGS sequence"/>
</dbReference>
<dbReference type="EMBL" id="JJQM01000077">
    <property type="protein sequence ID" value="KKH55565.1"/>
    <property type="molecule type" value="Genomic_DNA"/>
</dbReference>
<evidence type="ECO:0000313" key="24">
    <source>
        <dbReference type="EMBL" id="KKG89317.1"/>
    </source>
</evidence>
<evidence type="ECO:0000313" key="22">
    <source>
        <dbReference type="EMBL" id="KKG86324.1"/>
    </source>
</evidence>
<dbReference type="Proteomes" id="UP000034842">
    <property type="component" value="Unassembled WGS sequence"/>
</dbReference>
<evidence type="ECO:0000313" key="56">
    <source>
        <dbReference type="EMBL" id="KKI05022.1"/>
    </source>
</evidence>
<evidence type="ECO:0000313" key="35">
    <source>
        <dbReference type="EMBL" id="KKH31999.1"/>
    </source>
</evidence>
<evidence type="ECO:0000313" key="6">
    <source>
        <dbReference type="EMBL" id="KKG31005.1"/>
    </source>
</evidence>
<evidence type="ECO:0000313" key="72">
    <source>
        <dbReference type="Proteomes" id="UP000034142"/>
    </source>
</evidence>
<evidence type="ECO:0000313" key="73">
    <source>
        <dbReference type="Proteomes" id="UP000034151"/>
    </source>
</evidence>
<evidence type="ECO:0000313" key="17">
    <source>
        <dbReference type="EMBL" id="KKG68970.1"/>
    </source>
</evidence>
<dbReference type="Proteomes" id="UP000034047">
    <property type="component" value="Unassembled WGS sequence"/>
</dbReference>
<dbReference type="EMBL" id="JJQJ01000142">
    <property type="protein sequence ID" value="KKH47249.1"/>
    <property type="molecule type" value="Genomic_DNA"/>
</dbReference>
<evidence type="ECO:0000313" key="29">
    <source>
        <dbReference type="EMBL" id="KKH07804.1"/>
    </source>
</evidence>
<evidence type="ECO:0000313" key="78">
    <source>
        <dbReference type="Proteomes" id="UP000034232"/>
    </source>
</evidence>
<evidence type="ECO:0000313" key="77">
    <source>
        <dbReference type="Proteomes" id="UP000034227"/>
    </source>
</evidence>
<evidence type="ECO:0000313" key="74">
    <source>
        <dbReference type="Proteomes" id="UP000034152"/>
    </source>
</evidence>
<dbReference type="Proteomes" id="UP000033878">
    <property type="component" value="Unassembled WGS sequence"/>
</dbReference>
<dbReference type="EMBL" id="JJQK01000086">
    <property type="protein sequence ID" value="KKH52994.1"/>
    <property type="molecule type" value="Genomic_DNA"/>
</dbReference>
<evidence type="ECO:0000313" key="108">
    <source>
        <dbReference type="Proteomes" id="UP000034925"/>
    </source>
</evidence>
<dbReference type="Proteomes" id="UP000034232">
    <property type="component" value="Unassembled WGS sequence"/>
</dbReference>
<evidence type="ECO:0000313" key="112">
    <source>
        <dbReference type="Proteomes" id="UP000300067"/>
    </source>
</evidence>
<dbReference type="EMBL" id="JJPU01000040">
    <property type="protein sequence ID" value="KKH00744.1"/>
    <property type="molecule type" value="Genomic_DNA"/>
</dbReference>
<dbReference type="EMBL" id="JJQC01000073">
    <property type="protein sequence ID" value="KKH22005.1"/>
    <property type="molecule type" value="Genomic_DNA"/>
</dbReference>
<evidence type="ECO:0000313" key="9">
    <source>
        <dbReference type="EMBL" id="KKG45339.1"/>
    </source>
</evidence>